<proteinExistence type="predicted"/>
<dbReference type="AlphaFoldDB" id="Q82VL1"/>
<keyword evidence="4" id="KW-1185">Reference proteome</keyword>
<dbReference type="HOGENOM" id="CLU_050192_0_0_4"/>
<evidence type="ECO:0000313" key="4">
    <source>
        <dbReference type="Proteomes" id="UP000001416"/>
    </source>
</evidence>
<dbReference type="PANTHER" id="PTHR30273:SF2">
    <property type="entry name" value="PROTEIN FECR"/>
    <property type="match status" value="1"/>
</dbReference>
<dbReference type="PhylomeDB" id="Q82VL1"/>
<feature type="domain" description="FecR N-terminal" evidence="2">
    <location>
        <begin position="18"/>
        <end position="58"/>
    </location>
</feature>
<organism evidence="3 4">
    <name type="scientific">Nitrosomonas europaea (strain ATCC 19718 / CIP 103999 / KCTC 2705 / NBRC 14298)</name>
    <dbReference type="NCBI Taxonomy" id="228410"/>
    <lineage>
        <taxon>Bacteria</taxon>
        <taxon>Pseudomonadati</taxon>
        <taxon>Pseudomonadota</taxon>
        <taxon>Betaproteobacteria</taxon>
        <taxon>Nitrosomonadales</taxon>
        <taxon>Nitrosomonadaceae</taxon>
        <taxon>Nitrosomonas</taxon>
    </lineage>
</organism>
<sequence>MTVLHSPEPDIDPAILLEAADWLVLLQSGEATERDRMALAHWRERNPAHEAAWRRAENMLSTFDQVPPKLGHDTFSHLGNPGRRQMLRLGLLALAMPAAWITWRHSPWQEWVADLRTATGEQKLIDLNDGTHLVLNTTSAANVAFTTAERRLILLAGEILVTTGRDPSPVSRPFIVQTAHGSLRALGTRFTVRHFDDRTQVAVLEGAVEVHPAVSIQTTVLRAGEQMTFTGLDMQPVRPVEASTTLWEHGMLLARDMHLGELIAELNRYHRGVLRCDPSVASLAISGAFPVTDIPASLALLETTLPIRISSTTSWWITVQAR</sequence>
<evidence type="ECO:0000313" key="3">
    <source>
        <dbReference type="EMBL" id="CAD84981.1"/>
    </source>
</evidence>
<reference evidence="3 4" key="1">
    <citation type="journal article" date="2003" name="J. Bacteriol.">
        <title>Complete genome sequence of the ammonia-oxidizing bacterium and obligate chemolithoautotroph Nitrosomonas europaea.</title>
        <authorList>
            <person name="Chain P."/>
            <person name="Lamerdin J."/>
            <person name="Larimer F."/>
            <person name="Regala W."/>
            <person name="Land M."/>
            <person name="Hauser L."/>
            <person name="Hooper A."/>
            <person name="Klotz M."/>
            <person name="Norton J."/>
            <person name="Sayavedra-Soto L."/>
            <person name="Arciero D."/>
            <person name="Hommes N."/>
            <person name="Whittaker M."/>
            <person name="Arp D."/>
        </authorList>
    </citation>
    <scope>NUCLEOTIDE SEQUENCE [LARGE SCALE GENOMIC DNA]</scope>
    <source>
        <strain evidence="4">ATCC 19718 / CIP 103999 / KCTC 2705 / NBRC 14298</strain>
    </source>
</reference>
<dbReference type="PIRSF" id="PIRSF018266">
    <property type="entry name" value="FecR"/>
    <property type="match status" value="1"/>
</dbReference>
<dbReference type="Gene3D" id="2.60.120.1440">
    <property type="match status" value="1"/>
</dbReference>
<accession>Q82VL1</accession>
<dbReference type="Pfam" id="PF16220">
    <property type="entry name" value="DUF4880"/>
    <property type="match status" value="1"/>
</dbReference>
<feature type="domain" description="FecR protein" evidence="1">
    <location>
        <begin position="114"/>
        <end position="209"/>
    </location>
</feature>
<dbReference type="STRING" id="228410.NE1070"/>
<dbReference type="PANTHER" id="PTHR30273">
    <property type="entry name" value="PERIPLASMIC SIGNAL SENSOR AND SIGMA FACTOR ACTIVATOR FECR-RELATED"/>
    <property type="match status" value="1"/>
</dbReference>
<gene>
    <name evidence="3" type="ordered locus">NE1070</name>
</gene>
<keyword evidence="3" id="KW-0812">Transmembrane</keyword>
<dbReference type="InterPro" id="IPR012373">
    <property type="entry name" value="Ferrdict_sens_TM"/>
</dbReference>
<evidence type="ECO:0000259" key="2">
    <source>
        <dbReference type="Pfam" id="PF16220"/>
    </source>
</evidence>
<evidence type="ECO:0000259" key="1">
    <source>
        <dbReference type="Pfam" id="PF04773"/>
    </source>
</evidence>
<dbReference type="GO" id="GO:0016989">
    <property type="term" value="F:sigma factor antagonist activity"/>
    <property type="evidence" value="ECO:0007669"/>
    <property type="project" value="TreeGrafter"/>
</dbReference>
<dbReference type="Pfam" id="PF04773">
    <property type="entry name" value="FecR"/>
    <property type="match status" value="1"/>
</dbReference>
<dbReference type="KEGG" id="neu:NE1070"/>
<name>Q82VL1_NITEU</name>
<dbReference type="eggNOG" id="COG3712">
    <property type="taxonomic scope" value="Bacteria"/>
</dbReference>
<dbReference type="OrthoDB" id="8534726at2"/>
<dbReference type="InterPro" id="IPR006860">
    <property type="entry name" value="FecR"/>
</dbReference>
<dbReference type="InterPro" id="IPR032623">
    <property type="entry name" value="FecR_N"/>
</dbReference>
<dbReference type="EMBL" id="AL954747">
    <property type="protein sequence ID" value="CAD84981.1"/>
    <property type="molecule type" value="Genomic_DNA"/>
</dbReference>
<dbReference type="DNASU" id="1082012"/>
<protein>
    <submittedName>
        <fullName evidence="3">Putative transmembrane sensor</fullName>
    </submittedName>
</protein>
<dbReference type="Proteomes" id="UP000001416">
    <property type="component" value="Chromosome"/>
</dbReference>
<dbReference type="RefSeq" id="WP_011111670.1">
    <property type="nucleotide sequence ID" value="NC_004757.1"/>
</dbReference>
<keyword evidence="3" id="KW-0472">Membrane</keyword>
<dbReference type="GeneID" id="87104256"/>